<comment type="caution">
    <text evidence="1">The sequence shown here is derived from an EMBL/GenBank/DDBJ whole genome shotgun (WGS) entry which is preliminary data.</text>
</comment>
<dbReference type="EMBL" id="BMAO01025322">
    <property type="protein sequence ID" value="GFR01831.1"/>
    <property type="molecule type" value="Genomic_DNA"/>
</dbReference>
<accession>A0A8X6GC97</accession>
<evidence type="ECO:0000313" key="1">
    <source>
        <dbReference type="EMBL" id="GFR01831.1"/>
    </source>
</evidence>
<proteinExistence type="predicted"/>
<protein>
    <submittedName>
        <fullName evidence="1">Uncharacterized protein</fullName>
    </submittedName>
</protein>
<sequence>MLCVVSGAEEIIPSNDSDGLECRSTPTAWMVSKRNDALLCPVKAEVELRMSLKWNVWFILAESIISA</sequence>
<keyword evidence="2" id="KW-1185">Reference proteome</keyword>
<evidence type="ECO:0000313" key="2">
    <source>
        <dbReference type="Proteomes" id="UP000887116"/>
    </source>
</evidence>
<organism evidence="1 2">
    <name type="scientific">Trichonephila clavata</name>
    <name type="common">Joro spider</name>
    <name type="synonym">Nephila clavata</name>
    <dbReference type="NCBI Taxonomy" id="2740835"/>
    <lineage>
        <taxon>Eukaryota</taxon>
        <taxon>Metazoa</taxon>
        <taxon>Ecdysozoa</taxon>
        <taxon>Arthropoda</taxon>
        <taxon>Chelicerata</taxon>
        <taxon>Arachnida</taxon>
        <taxon>Araneae</taxon>
        <taxon>Araneomorphae</taxon>
        <taxon>Entelegynae</taxon>
        <taxon>Araneoidea</taxon>
        <taxon>Nephilidae</taxon>
        <taxon>Trichonephila</taxon>
    </lineage>
</organism>
<reference evidence="1" key="1">
    <citation type="submission" date="2020-07" db="EMBL/GenBank/DDBJ databases">
        <title>Multicomponent nature underlies the extraordinary mechanical properties of spider dragline silk.</title>
        <authorList>
            <person name="Kono N."/>
            <person name="Nakamura H."/>
            <person name="Mori M."/>
            <person name="Yoshida Y."/>
            <person name="Ohtoshi R."/>
            <person name="Malay A.D."/>
            <person name="Moran D.A.P."/>
            <person name="Tomita M."/>
            <person name="Numata K."/>
            <person name="Arakawa K."/>
        </authorList>
    </citation>
    <scope>NUCLEOTIDE SEQUENCE</scope>
</reference>
<gene>
    <name evidence="1" type="ORF">TNCT_262091</name>
</gene>
<name>A0A8X6GC97_TRICU</name>
<dbReference type="AlphaFoldDB" id="A0A8X6GC97"/>
<dbReference type="Proteomes" id="UP000887116">
    <property type="component" value="Unassembled WGS sequence"/>
</dbReference>